<dbReference type="Proteomes" id="UP001138802">
    <property type="component" value="Unassembled WGS sequence"/>
</dbReference>
<keyword evidence="2" id="KW-0597">Phosphoprotein</keyword>
<keyword evidence="6" id="KW-1185">Reference proteome</keyword>
<evidence type="ECO:0000256" key="1">
    <source>
        <dbReference type="ARBA" id="ARBA00023012"/>
    </source>
</evidence>
<dbReference type="AlphaFoldDB" id="A0A9X0WHQ4"/>
<feature type="compositionally biased region" description="Polar residues" evidence="3">
    <location>
        <begin position="1"/>
        <end position="12"/>
    </location>
</feature>
<dbReference type="GO" id="GO:0004672">
    <property type="term" value="F:protein kinase activity"/>
    <property type="evidence" value="ECO:0007669"/>
    <property type="project" value="UniProtKB-ARBA"/>
</dbReference>
<gene>
    <name evidence="5" type="ORF">CKO25_06615</name>
</gene>
<accession>A0A9X0WHQ4</accession>
<dbReference type="SUPFAM" id="SSF47226">
    <property type="entry name" value="Histidine-containing phosphotransfer domain, HPT domain"/>
    <property type="match status" value="1"/>
</dbReference>
<dbReference type="InterPro" id="IPR008207">
    <property type="entry name" value="Sig_transdc_His_kin_Hpt_dom"/>
</dbReference>
<organism evidence="5 6">
    <name type="scientific">Thiocapsa imhoffii</name>
    <dbReference type="NCBI Taxonomy" id="382777"/>
    <lineage>
        <taxon>Bacteria</taxon>
        <taxon>Pseudomonadati</taxon>
        <taxon>Pseudomonadota</taxon>
        <taxon>Gammaproteobacteria</taxon>
        <taxon>Chromatiales</taxon>
        <taxon>Chromatiaceae</taxon>
        <taxon>Thiocapsa</taxon>
    </lineage>
</organism>
<feature type="domain" description="HPt" evidence="4">
    <location>
        <begin position="52"/>
        <end position="148"/>
    </location>
</feature>
<evidence type="ECO:0000259" key="4">
    <source>
        <dbReference type="PROSITE" id="PS50894"/>
    </source>
</evidence>
<evidence type="ECO:0000313" key="5">
    <source>
        <dbReference type="EMBL" id="MBK1644332.1"/>
    </source>
</evidence>
<dbReference type="InterPro" id="IPR036641">
    <property type="entry name" value="HPT_dom_sf"/>
</dbReference>
<evidence type="ECO:0000256" key="2">
    <source>
        <dbReference type="PROSITE-ProRule" id="PRU00110"/>
    </source>
</evidence>
<feature type="region of interest" description="Disordered" evidence="3">
    <location>
        <begin position="1"/>
        <end position="33"/>
    </location>
</feature>
<dbReference type="Pfam" id="PF01627">
    <property type="entry name" value="Hpt"/>
    <property type="match status" value="1"/>
</dbReference>
<reference evidence="5 6" key="1">
    <citation type="journal article" date="2020" name="Microorganisms">
        <title>Osmotic Adaptation and Compatible Solute Biosynthesis of Phototrophic Bacteria as Revealed from Genome Analyses.</title>
        <authorList>
            <person name="Imhoff J.F."/>
            <person name="Rahn T."/>
            <person name="Kunzel S."/>
            <person name="Keller A."/>
            <person name="Neulinger S.C."/>
        </authorList>
    </citation>
    <scope>NUCLEOTIDE SEQUENCE [LARGE SCALE GENOMIC DNA]</scope>
    <source>
        <strain evidence="5 6">DSM 21303</strain>
    </source>
</reference>
<feature type="modified residue" description="Phosphohistidine" evidence="2">
    <location>
        <position position="91"/>
    </location>
</feature>
<evidence type="ECO:0000313" key="6">
    <source>
        <dbReference type="Proteomes" id="UP001138802"/>
    </source>
</evidence>
<name>A0A9X0WHQ4_9GAMM</name>
<protein>
    <recommendedName>
        <fullName evidence="4">HPt domain-containing protein</fullName>
    </recommendedName>
</protein>
<evidence type="ECO:0000256" key="3">
    <source>
        <dbReference type="SAM" id="MobiDB-lite"/>
    </source>
</evidence>
<proteinExistence type="predicted"/>
<keyword evidence="1" id="KW-0902">Two-component regulatory system</keyword>
<dbReference type="GO" id="GO:0000160">
    <property type="term" value="P:phosphorelay signal transduction system"/>
    <property type="evidence" value="ECO:0007669"/>
    <property type="project" value="UniProtKB-KW"/>
</dbReference>
<sequence length="148" mass="15481">MTAWWTSVTATPANPAGQSAAPADDESRPLPAPDPGEVLDLAVLIRLEADLGRESVRELLTLFGSEAARRCTRLEAAIAAGDPLEAAKEAHALKGSALTFGACRLSACALSFEQAGRGGDLNFIVQSMPQLLGLLQETQRQLGAHFGA</sequence>
<dbReference type="EMBL" id="NRSD01000005">
    <property type="protein sequence ID" value="MBK1644332.1"/>
    <property type="molecule type" value="Genomic_DNA"/>
</dbReference>
<dbReference type="PROSITE" id="PS50894">
    <property type="entry name" value="HPT"/>
    <property type="match status" value="1"/>
</dbReference>
<comment type="caution">
    <text evidence="5">The sequence shown here is derived from an EMBL/GenBank/DDBJ whole genome shotgun (WGS) entry which is preliminary data.</text>
</comment>
<dbReference type="Gene3D" id="1.20.120.160">
    <property type="entry name" value="HPT domain"/>
    <property type="match status" value="1"/>
</dbReference>